<evidence type="ECO:0000313" key="3">
    <source>
        <dbReference type="Proteomes" id="UP000192501"/>
    </source>
</evidence>
<sequence>MIHWFSGIIEPLVSSPVEDLIEFLCIKGILKRYVKCGTCLLDMKTKPYTRNSDSVAFKCCNRNCNDFSKYVSICTKSLLSGFTLPLRDFLLVAYKWFNNHTHEQIGTEVNIKNKSIIKIIDLLRNQCFKYKTKNPIRLGGDGMIFQIDESLFRHIQKYHRGRQPTREIWVFELVDCSFTPAKISLHVVPNGTANTLLLIIEGVYTSGTIIHSDQWKAYLGISSKLRFAYFTVNHSEGFVNNNNGVHTQNIENVWNNCKYVVKIHKGIVECKIRLILSELT</sequence>
<proteinExistence type="predicted"/>
<feature type="domain" description="ISXO2-like transposase" evidence="1">
    <location>
        <begin position="137"/>
        <end position="275"/>
    </location>
</feature>
<dbReference type="PANTHER" id="PTHR47163:SF2">
    <property type="entry name" value="SI:DKEY-17M8.2"/>
    <property type="match status" value="1"/>
</dbReference>
<dbReference type="Proteomes" id="UP000192501">
    <property type="component" value="Unassembled WGS sequence"/>
</dbReference>
<dbReference type="EMBL" id="LTAI01000371">
    <property type="protein sequence ID" value="ORD98943.1"/>
    <property type="molecule type" value="Genomic_DNA"/>
</dbReference>
<reference evidence="2 3" key="1">
    <citation type="journal article" date="2017" name="Environ. Microbiol.">
        <title>Decay of the glycolytic pathway and adaptation to intranuclear parasitism within Enterocytozoonidae microsporidia.</title>
        <authorList>
            <person name="Wiredu Boakye D."/>
            <person name="Jaroenlak P."/>
            <person name="Prachumwat A."/>
            <person name="Williams T.A."/>
            <person name="Bateman K.S."/>
            <person name="Itsathitphaisarn O."/>
            <person name="Sritunyalucksana K."/>
            <person name="Paszkiewicz K.H."/>
            <person name="Moore K.A."/>
            <person name="Stentiford G.D."/>
            <person name="Williams B.A."/>
        </authorList>
    </citation>
    <scope>NUCLEOTIDE SEQUENCE [LARGE SCALE GENOMIC DNA]</scope>
    <source>
        <strain evidence="3">canceri</strain>
    </source>
</reference>
<dbReference type="PANTHER" id="PTHR47163">
    <property type="entry name" value="DDE_TNP_IS1595 DOMAIN-CONTAINING PROTEIN"/>
    <property type="match status" value="1"/>
</dbReference>
<dbReference type="VEuPathDB" id="MicrosporidiaDB:A0H76_1671"/>
<protein>
    <recommendedName>
        <fullName evidence="1">ISXO2-like transposase domain-containing protein</fullName>
    </recommendedName>
</protein>
<accession>A0A1X0QGR2</accession>
<comment type="caution">
    <text evidence="2">The sequence shown here is derived from an EMBL/GenBank/DDBJ whole genome shotgun (WGS) entry which is preliminary data.</text>
</comment>
<dbReference type="VEuPathDB" id="MicrosporidiaDB:HERIO_2023"/>
<dbReference type="InterPro" id="IPR053164">
    <property type="entry name" value="IS1016-like_transposase"/>
</dbReference>
<name>A0A1X0QGR2_9MICR</name>
<dbReference type="Pfam" id="PF12762">
    <property type="entry name" value="DDE_Tnp_IS1595"/>
    <property type="match status" value="1"/>
</dbReference>
<dbReference type="AlphaFoldDB" id="A0A1X0QGR2"/>
<organism evidence="2 3">
    <name type="scientific">Hepatospora eriocheir</name>
    <dbReference type="NCBI Taxonomy" id="1081669"/>
    <lineage>
        <taxon>Eukaryota</taxon>
        <taxon>Fungi</taxon>
        <taxon>Fungi incertae sedis</taxon>
        <taxon>Microsporidia</taxon>
        <taxon>Hepatosporidae</taxon>
        <taxon>Hepatospora</taxon>
    </lineage>
</organism>
<evidence type="ECO:0000313" key="2">
    <source>
        <dbReference type="EMBL" id="ORD98943.1"/>
    </source>
</evidence>
<dbReference type="SMART" id="SM01126">
    <property type="entry name" value="DDE_Tnp_IS1595"/>
    <property type="match status" value="1"/>
</dbReference>
<gene>
    <name evidence="2" type="ORF">A0H76_1671</name>
</gene>
<evidence type="ECO:0000259" key="1">
    <source>
        <dbReference type="SMART" id="SM01126"/>
    </source>
</evidence>
<dbReference type="InterPro" id="IPR024445">
    <property type="entry name" value="Tnp_ISXO2-like"/>
</dbReference>